<reference evidence="2" key="1">
    <citation type="journal article" date="2022" name="Mol. Ecol. Resour.">
        <title>The genomes of chicory, endive, great burdock and yacon provide insights into Asteraceae palaeo-polyploidization history and plant inulin production.</title>
        <authorList>
            <person name="Fan W."/>
            <person name="Wang S."/>
            <person name="Wang H."/>
            <person name="Wang A."/>
            <person name="Jiang F."/>
            <person name="Liu H."/>
            <person name="Zhao H."/>
            <person name="Xu D."/>
            <person name="Zhang Y."/>
        </authorList>
    </citation>
    <scope>NUCLEOTIDE SEQUENCE [LARGE SCALE GENOMIC DNA]</scope>
    <source>
        <strain evidence="2">cv. Yunnan</strain>
    </source>
</reference>
<reference evidence="1 2" key="2">
    <citation type="journal article" date="2022" name="Mol. Ecol. Resour.">
        <title>The genomes of chicory, endive, great burdock and yacon provide insights into Asteraceae paleo-polyploidization history and plant inulin production.</title>
        <authorList>
            <person name="Fan W."/>
            <person name="Wang S."/>
            <person name="Wang H."/>
            <person name="Wang A."/>
            <person name="Jiang F."/>
            <person name="Liu H."/>
            <person name="Zhao H."/>
            <person name="Xu D."/>
            <person name="Zhang Y."/>
        </authorList>
    </citation>
    <scope>NUCLEOTIDE SEQUENCE [LARGE SCALE GENOMIC DNA]</scope>
    <source>
        <strain evidence="2">cv. Yunnan</strain>
        <tissue evidence="1">Leaves</tissue>
    </source>
</reference>
<organism evidence="1 2">
    <name type="scientific">Smallanthus sonchifolius</name>
    <dbReference type="NCBI Taxonomy" id="185202"/>
    <lineage>
        <taxon>Eukaryota</taxon>
        <taxon>Viridiplantae</taxon>
        <taxon>Streptophyta</taxon>
        <taxon>Embryophyta</taxon>
        <taxon>Tracheophyta</taxon>
        <taxon>Spermatophyta</taxon>
        <taxon>Magnoliopsida</taxon>
        <taxon>eudicotyledons</taxon>
        <taxon>Gunneridae</taxon>
        <taxon>Pentapetalae</taxon>
        <taxon>asterids</taxon>
        <taxon>campanulids</taxon>
        <taxon>Asterales</taxon>
        <taxon>Asteraceae</taxon>
        <taxon>Asteroideae</taxon>
        <taxon>Heliantheae alliance</taxon>
        <taxon>Millerieae</taxon>
        <taxon>Smallanthus</taxon>
    </lineage>
</organism>
<name>A0ACB8ZZN0_9ASTR</name>
<protein>
    <submittedName>
        <fullName evidence="1">Uncharacterized protein</fullName>
    </submittedName>
</protein>
<evidence type="ECO:0000313" key="1">
    <source>
        <dbReference type="EMBL" id="KAI3703174.1"/>
    </source>
</evidence>
<sequence length="168" mass="18177">MPDEVQDRGSIEIGLNAASEEGLKEAEQNDVGLIYLENGVVLATTQQVEKDPGNAANTPFACNSLIPDFHNVCVMNTNDNIPLSPESGSEIPTITMHLVDLNPLLDELANPKINYPLEVGGNRGSTPANPTLGKLNSEHVENVWNRNQPGRITFAEQMKANNESEETG</sequence>
<evidence type="ECO:0000313" key="2">
    <source>
        <dbReference type="Proteomes" id="UP001056120"/>
    </source>
</evidence>
<keyword evidence="2" id="KW-1185">Reference proteome</keyword>
<dbReference type="EMBL" id="CM042042">
    <property type="protein sequence ID" value="KAI3703174.1"/>
    <property type="molecule type" value="Genomic_DNA"/>
</dbReference>
<proteinExistence type="predicted"/>
<gene>
    <name evidence="1" type="ORF">L1987_73062</name>
</gene>
<accession>A0ACB8ZZN0</accession>
<dbReference type="Proteomes" id="UP001056120">
    <property type="component" value="Linkage Group LG25"/>
</dbReference>
<comment type="caution">
    <text evidence="1">The sequence shown here is derived from an EMBL/GenBank/DDBJ whole genome shotgun (WGS) entry which is preliminary data.</text>
</comment>